<feature type="domain" description="Type II secretion system protein GspC N-terminal" evidence="14">
    <location>
        <begin position="283"/>
        <end position="362"/>
    </location>
</feature>
<evidence type="ECO:0000256" key="6">
    <source>
        <dbReference type="ARBA" id="ARBA00022692"/>
    </source>
</evidence>
<reference evidence="16" key="2">
    <citation type="submission" date="2016-03" db="EMBL/GenBank/DDBJ databases">
        <authorList>
            <person name="Ploux O."/>
        </authorList>
    </citation>
    <scope>NUCLEOTIDE SEQUENCE [LARGE SCALE GENOMIC DNA]</scope>
    <source>
        <strain evidence="16">DAU221</strain>
    </source>
</reference>
<dbReference type="PANTHER" id="PTHR13887">
    <property type="entry name" value="GLUTATHIONE S-TRANSFERASE KAPPA"/>
    <property type="match status" value="1"/>
</dbReference>
<dbReference type="PANTHER" id="PTHR13887:SF14">
    <property type="entry name" value="DISULFIDE BOND FORMATION PROTEIN D"/>
    <property type="match status" value="1"/>
</dbReference>
<keyword evidence="13" id="KW-0676">Redox-active center</keyword>
<evidence type="ECO:0000256" key="12">
    <source>
        <dbReference type="ARBA" id="ARBA00023157"/>
    </source>
</evidence>
<keyword evidence="11" id="KW-0472">Membrane</keyword>
<keyword evidence="18" id="KW-1185">Reference proteome</keyword>
<gene>
    <name evidence="16" type="ORF">A3224_09945</name>
    <name evidence="17" type="ORF">OQJ68_15265</name>
</gene>
<evidence type="ECO:0000313" key="16">
    <source>
        <dbReference type="EMBL" id="AMX02859.1"/>
    </source>
</evidence>
<evidence type="ECO:0000256" key="5">
    <source>
        <dbReference type="ARBA" id="ARBA00022519"/>
    </source>
</evidence>
<dbReference type="STRING" id="252514.A3224_09945"/>
<evidence type="ECO:0000256" key="2">
    <source>
        <dbReference type="ARBA" id="ARBA00005791"/>
    </source>
</evidence>
<evidence type="ECO:0000256" key="4">
    <source>
        <dbReference type="ARBA" id="ARBA00022475"/>
    </source>
</evidence>
<evidence type="ECO:0000256" key="8">
    <source>
        <dbReference type="ARBA" id="ARBA00022927"/>
    </source>
</evidence>
<keyword evidence="8" id="KW-0653">Protein transport</keyword>
<dbReference type="Gene3D" id="2.30.30.830">
    <property type="match status" value="1"/>
</dbReference>
<dbReference type="InterPro" id="IPR036249">
    <property type="entry name" value="Thioredoxin-like_sf"/>
</dbReference>
<evidence type="ECO:0000256" key="1">
    <source>
        <dbReference type="ARBA" id="ARBA00004533"/>
    </source>
</evidence>
<dbReference type="GO" id="GO:0015031">
    <property type="term" value="P:protein transport"/>
    <property type="evidence" value="ECO:0007669"/>
    <property type="project" value="UniProtKB-KW"/>
</dbReference>
<keyword evidence="3" id="KW-0813">Transport</keyword>
<dbReference type="GeneID" id="76608371"/>
<name>A0A143HME1_MICTH</name>
<comment type="subcellular location">
    <subcellularLocation>
        <location evidence="1">Cell inner membrane</location>
    </subcellularLocation>
</comment>
<dbReference type="Pfam" id="PF11356">
    <property type="entry name" value="T2SSC"/>
    <property type="match status" value="1"/>
</dbReference>
<dbReference type="OrthoDB" id="9780340at2"/>
<comment type="similarity">
    <text evidence="2">Belongs to the thioredoxin family. DsbA subfamily.</text>
</comment>
<keyword evidence="6" id="KW-0812">Transmembrane</keyword>
<keyword evidence="7" id="KW-0732">Signal</keyword>
<dbReference type="InterPro" id="IPR024961">
    <property type="entry name" value="T2SS_GspC_N"/>
</dbReference>
<protein>
    <submittedName>
        <fullName evidence="17">Thioredoxin domain-containing protein</fullName>
    </submittedName>
</protein>
<keyword evidence="9" id="KW-1133">Transmembrane helix</keyword>
<dbReference type="GO" id="GO:0016491">
    <property type="term" value="F:oxidoreductase activity"/>
    <property type="evidence" value="ECO:0007669"/>
    <property type="project" value="UniProtKB-KW"/>
</dbReference>
<reference evidence="17" key="3">
    <citation type="submission" date="2022-11" db="EMBL/GenBank/DDBJ databases">
        <title>Chitin-degrading and fungicidal potential of chitinolytic bacterial strains from marine environment of the Pacific Ocean regions.</title>
        <authorList>
            <person name="Pentekhina I."/>
            <person name="Nedashkovskaya O."/>
            <person name="Seitkalieva A."/>
            <person name="Podvolotskaya A."/>
            <person name="Tekutyeva L."/>
            <person name="Balabanova L."/>
        </authorList>
    </citation>
    <scope>NUCLEOTIDE SEQUENCE</scope>
    <source>
        <strain evidence="17">KMM 6838</strain>
    </source>
</reference>
<evidence type="ECO:0000256" key="7">
    <source>
        <dbReference type="ARBA" id="ARBA00022729"/>
    </source>
</evidence>
<evidence type="ECO:0000256" key="11">
    <source>
        <dbReference type="ARBA" id="ARBA00023136"/>
    </source>
</evidence>
<dbReference type="RefSeq" id="WP_067153970.1">
    <property type="nucleotide sequence ID" value="NZ_CP014864.1"/>
</dbReference>
<sequence length="525" mass="58841">MINLKVTLWWPLFFLFVLCFSACSKSHNKAAVQDDTTGQDVVVARTATREITAAELDDALKLELHDLAVAAYQLRLKGISEILHRSGGESEGALEIFLSPPQPPRIVLPENSRTPRGNPEAPVTIAVFCSYQSPHCKSIQPVLRQLTTDYAGWVKLVLYDLPLKFHREGISAAVAARCAEAQGTLWSYQDGLYAYLGELGTKAYRQLAIQTGLDLEAFQGCLREKLQRDQVRTDMQFASEVGLRKVPIVFINGLYIKGLQPYEHYAYWVKEELSRLGVNDGQQHPWALQRDENLPPTALPLTLVGISLSEIKENSHALIQVEAERAQKYREGDTIVPGVSLQGISRAYVLLDNRGATEKLVLRGKAGDRVPLTLTRARDEETRRRIEQPMGESGRKLIEPSAVLPLGQKWLEEQLQNRAELEKKFVAAELEVEGHQLLRLEGIADNEFFTALGFQDKDVLLRVNDTWVHSGQNSLWDALTSGEIVDVVFMRNGLPHRLQYVVEERGYFEKEGADNGGDEEGNSED</sequence>
<dbReference type="SUPFAM" id="SSF52833">
    <property type="entry name" value="Thioredoxin-like"/>
    <property type="match status" value="1"/>
</dbReference>
<dbReference type="Proteomes" id="UP000076077">
    <property type="component" value="Chromosome"/>
</dbReference>
<dbReference type="EMBL" id="JAPHQB010000033">
    <property type="protein sequence ID" value="MCX2803152.1"/>
    <property type="molecule type" value="Genomic_DNA"/>
</dbReference>
<feature type="domain" description="Thioredoxin-like fold" evidence="15">
    <location>
        <begin position="116"/>
        <end position="270"/>
    </location>
</feature>
<dbReference type="InterPro" id="IPR012336">
    <property type="entry name" value="Thioredoxin-like_fold"/>
</dbReference>
<keyword evidence="12" id="KW-1015">Disulfide bond</keyword>
<reference evidence="18" key="1">
    <citation type="submission" date="2016-03" db="EMBL/GenBank/DDBJ databases">
        <authorList>
            <person name="Lee Y.-S."/>
            <person name="Choi Y.-L."/>
        </authorList>
    </citation>
    <scope>NUCLEOTIDE SEQUENCE [LARGE SCALE GENOMIC DNA]</scope>
    <source>
        <strain evidence="18">DAU221</strain>
    </source>
</reference>
<dbReference type="Pfam" id="PF13462">
    <property type="entry name" value="Thioredoxin_4"/>
    <property type="match status" value="1"/>
</dbReference>
<dbReference type="KEGG" id="mthd:A3224_09945"/>
<evidence type="ECO:0000259" key="15">
    <source>
        <dbReference type="Pfam" id="PF13462"/>
    </source>
</evidence>
<evidence type="ECO:0000313" key="18">
    <source>
        <dbReference type="Proteomes" id="UP000076077"/>
    </source>
</evidence>
<keyword evidence="5" id="KW-0997">Cell inner membrane</keyword>
<proteinExistence type="inferred from homology"/>
<evidence type="ECO:0000313" key="17">
    <source>
        <dbReference type="EMBL" id="MCX2803152.1"/>
    </source>
</evidence>
<keyword evidence="4" id="KW-1003">Cell membrane</keyword>
<evidence type="ECO:0000256" key="3">
    <source>
        <dbReference type="ARBA" id="ARBA00022448"/>
    </source>
</evidence>
<keyword evidence="10" id="KW-0560">Oxidoreductase</keyword>
<evidence type="ECO:0000256" key="9">
    <source>
        <dbReference type="ARBA" id="ARBA00022989"/>
    </source>
</evidence>
<dbReference type="EMBL" id="CP014864">
    <property type="protein sequence ID" value="AMX02859.1"/>
    <property type="molecule type" value="Genomic_DNA"/>
</dbReference>
<accession>A0A143HME1</accession>
<evidence type="ECO:0000256" key="10">
    <source>
        <dbReference type="ARBA" id="ARBA00023002"/>
    </source>
</evidence>
<evidence type="ECO:0000256" key="13">
    <source>
        <dbReference type="ARBA" id="ARBA00023284"/>
    </source>
</evidence>
<evidence type="ECO:0000259" key="14">
    <source>
        <dbReference type="Pfam" id="PF11356"/>
    </source>
</evidence>
<dbReference type="GO" id="GO:0005886">
    <property type="term" value="C:plasma membrane"/>
    <property type="evidence" value="ECO:0007669"/>
    <property type="project" value="UniProtKB-SubCell"/>
</dbReference>
<dbReference type="Proteomes" id="UP001209730">
    <property type="component" value="Unassembled WGS sequence"/>
</dbReference>
<dbReference type="Gene3D" id="3.40.30.10">
    <property type="entry name" value="Glutaredoxin"/>
    <property type="match status" value="1"/>
</dbReference>
<dbReference type="AlphaFoldDB" id="A0A143HME1"/>
<organism evidence="16 18">
    <name type="scientific">Microbulbifer thermotolerans</name>
    <dbReference type="NCBI Taxonomy" id="252514"/>
    <lineage>
        <taxon>Bacteria</taxon>
        <taxon>Pseudomonadati</taxon>
        <taxon>Pseudomonadota</taxon>
        <taxon>Gammaproteobacteria</taxon>
        <taxon>Cellvibrionales</taxon>
        <taxon>Microbulbiferaceae</taxon>
        <taxon>Microbulbifer</taxon>
    </lineage>
</organism>